<evidence type="ECO:0000313" key="6">
    <source>
        <dbReference type="EMBL" id="KAK9192500.1"/>
    </source>
</evidence>
<dbReference type="GO" id="GO:0008270">
    <property type="term" value="F:zinc ion binding"/>
    <property type="evidence" value="ECO:0007669"/>
    <property type="project" value="UniProtKB-KW"/>
</dbReference>
<dbReference type="SMART" id="SM00575">
    <property type="entry name" value="ZnF_PMZ"/>
    <property type="match status" value="1"/>
</dbReference>
<dbReference type="EMBL" id="JBCGBO010000006">
    <property type="protein sequence ID" value="KAK9192500.1"/>
    <property type="molecule type" value="Genomic_DNA"/>
</dbReference>
<reference evidence="6 7" key="1">
    <citation type="submission" date="2024-05" db="EMBL/GenBank/DDBJ databases">
        <title>Haplotype-resolved chromosome-level genome assembly of Huyou (Citrus changshanensis).</title>
        <authorList>
            <person name="Miao C."/>
            <person name="Chen W."/>
            <person name="Wu Y."/>
            <person name="Wang L."/>
            <person name="Zhao S."/>
            <person name="Grierson D."/>
            <person name="Xu C."/>
            <person name="Chen K."/>
        </authorList>
    </citation>
    <scope>NUCLEOTIDE SEQUENCE [LARGE SCALE GENOMIC DNA]</scope>
    <source>
        <strain evidence="6">01-14</strain>
        <tissue evidence="6">Leaf</tissue>
    </source>
</reference>
<dbReference type="PANTHER" id="PTHR31973:SF187">
    <property type="entry name" value="MUTATOR TRANSPOSASE MUDRA PROTEIN"/>
    <property type="match status" value="1"/>
</dbReference>
<evidence type="ECO:0000313" key="7">
    <source>
        <dbReference type="Proteomes" id="UP001428341"/>
    </source>
</evidence>
<dbReference type="Proteomes" id="UP001428341">
    <property type="component" value="Unassembled WGS sequence"/>
</dbReference>
<dbReference type="InterPro" id="IPR007527">
    <property type="entry name" value="Znf_SWIM"/>
</dbReference>
<evidence type="ECO:0000256" key="2">
    <source>
        <dbReference type="ARBA" id="ARBA00022771"/>
    </source>
</evidence>
<protein>
    <recommendedName>
        <fullName evidence="5">SWIM-type domain-containing protein</fullName>
    </recommendedName>
</protein>
<proteinExistence type="predicted"/>
<dbReference type="PROSITE" id="PS50966">
    <property type="entry name" value="ZF_SWIM"/>
    <property type="match status" value="1"/>
</dbReference>
<dbReference type="PANTHER" id="PTHR31973">
    <property type="entry name" value="POLYPROTEIN, PUTATIVE-RELATED"/>
    <property type="match status" value="1"/>
</dbReference>
<keyword evidence="7" id="KW-1185">Reference proteome</keyword>
<sequence length="202" mass="24130">MKYLFGFHNLMGVTTFEVKVINKHDYEEAMAQIKKEKLATYNWLERELQGYTWSMHTYDRNCKVERTDNNASECFNSWILPYRDMPALSKLEEIRCRLMKRFTKRRNEGNTLQKTIAPRIYKELDQTFKKGEKMIVQSSGDLNFQVMDKSYYPAMRFIVKLEDKTCDCGYWEIADLPCSHVMVAIRYARDEIEEDIPFCFTK</sequence>
<gene>
    <name evidence="6" type="ORF">WN944_003192</name>
</gene>
<evidence type="ECO:0000256" key="1">
    <source>
        <dbReference type="ARBA" id="ARBA00022723"/>
    </source>
</evidence>
<comment type="caution">
    <text evidence="6">The sequence shown here is derived from an EMBL/GenBank/DDBJ whole genome shotgun (WGS) entry which is preliminary data.</text>
</comment>
<evidence type="ECO:0000259" key="5">
    <source>
        <dbReference type="PROSITE" id="PS50966"/>
    </source>
</evidence>
<keyword evidence="2 4" id="KW-0863">Zinc-finger</keyword>
<dbReference type="Pfam" id="PF04434">
    <property type="entry name" value="SWIM"/>
    <property type="match status" value="1"/>
</dbReference>
<evidence type="ECO:0000256" key="4">
    <source>
        <dbReference type="PROSITE-ProRule" id="PRU00325"/>
    </source>
</evidence>
<accession>A0AAP0M162</accession>
<organism evidence="6 7">
    <name type="scientific">Citrus x changshan-huyou</name>
    <dbReference type="NCBI Taxonomy" id="2935761"/>
    <lineage>
        <taxon>Eukaryota</taxon>
        <taxon>Viridiplantae</taxon>
        <taxon>Streptophyta</taxon>
        <taxon>Embryophyta</taxon>
        <taxon>Tracheophyta</taxon>
        <taxon>Spermatophyta</taxon>
        <taxon>Magnoliopsida</taxon>
        <taxon>eudicotyledons</taxon>
        <taxon>Gunneridae</taxon>
        <taxon>Pentapetalae</taxon>
        <taxon>rosids</taxon>
        <taxon>malvids</taxon>
        <taxon>Sapindales</taxon>
        <taxon>Rutaceae</taxon>
        <taxon>Aurantioideae</taxon>
        <taxon>Citrus</taxon>
    </lineage>
</organism>
<keyword evidence="1" id="KW-0479">Metal-binding</keyword>
<feature type="domain" description="SWIM-type" evidence="5">
    <location>
        <begin position="157"/>
        <end position="189"/>
    </location>
</feature>
<name>A0AAP0M162_9ROSI</name>
<dbReference type="AlphaFoldDB" id="A0AAP0M162"/>
<dbReference type="InterPro" id="IPR006564">
    <property type="entry name" value="Znf_PMZ"/>
</dbReference>
<keyword evidence="3" id="KW-0862">Zinc</keyword>
<evidence type="ECO:0000256" key="3">
    <source>
        <dbReference type="ARBA" id="ARBA00022833"/>
    </source>
</evidence>